<feature type="transmembrane region" description="Helical" evidence="1">
    <location>
        <begin position="7"/>
        <end position="24"/>
    </location>
</feature>
<keyword evidence="3" id="KW-1185">Reference proteome</keyword>
<organism evidence="2 3">
    <name type="scientific">Leptospira vanthielii</name>
    <dbReference type="NCBI Taxonomy" id="293085"/>
    <lineage>
        <taxon>Bacteria</taxon>
        <taxon>Pseudomonadati</taxon>
        <taxon>Spirochaetota</taxon>
        <taxon>Spirochaetia</taxon>
        <taxon>Leptospirales</taxon>
        <taxon>Leptospiraceae</taxon>
        <taxon>Leptospira</taxon>
    </lineage>
</organism>
<accession>A0ABY2NN64</accession>
<evidence type="ECO:0000313" key="3">
    <source>
        <dbReference type="Proteomes" id="UP000298112"/>
    </source>
</evidence>
<gene>
    <name evidence="2" type="ORF">EHQ95_13440</name>
</gene>
<keyword evidence="1" id="KW-1133">Transmembrane helix</keyword>
<keyword evidence="1" id="KW-0472">Membrane</keyword>
<comment type="caution">
    <text evidence="2">The sequence shown here is derived from an EMBL/GenBank/DDBJ whole genome shotgun (WGS) entry which is preliminary data.</text>
</comment>
<proteinExistence type="predicted"/>
<dbReference type="Proteomes" id="UP000298112">
    <property type="component" value="Unassembled WGS sequence"/>
</dbReference>
<evidence type="ECO:0000313" key="2">
    <source>
        <dbReference type="EMBL" id="TGM52641.1"/>
    </source>
</evidence>
<dbReference type="EMBL" id="RQHF01000028">
    <property type="protein sequence ID" value="TGM52641.1"/>
    <property type="molecule type" value="Genomic_DNA"/>
</dbReference>
<evidence type="ECO:0000256" key="1">
    <source>
        <dbReference type="SAM" id="Phobius"/>
    </source>
</evidence>
<name>A0ABY2NN64_9LEPT</name>
<keyword evidence="1" id="KW-0812">Transmembrane</keyword>
<feature type="transmembrane region" description="Helical" evidence="1">
    <location>
        <begin position="30"/>
        <end position="50"/>
    </location>
</feature>
<sequence>MKILFPDFLLWLLSIVSLIFYFSYKVELSLIYGIVFLEFVSLIRIGWVLYRMVVRRKQNVSFYVISILSLLMNGINEICLFFIFLLALGFTGSH</sequence>
<feature type="transmembrane region" description="Helical" evidence="1">
    <location>
        <begin position="62"/>
        <end position="90"/>
    </location>
</feature>
<protein>
    <submittedName>
        <fullName evidence="2">Uncharacterized protein</fullName>
    </submittedName>
</protein>
<reference evidence="3" key="1">
    <citation type="journal article" date="2019" name="PLoS Negl. Trop. Dis.">
        <title>Revisiting the worldwide diversity of Leptospira species in the environment.</title>
        <authorList>
            <person name="Vincent A.T."/>
            <person name="Schiettekatte O."/>
            <person name="Bourhy P."/>
            <person name="Veyrier F.J."/>
            <person name="Picardeau M."/>
        </authorList>
    </citation>
    <scope>NUCLEOTIDE SEQUENCE [LARGE SCALE GENOMIC DNA]</scope>
    <source>
        <strain evidence="3">201601955</strain>
    </source>
</reference>